<keyword evidence="1" id="KW-1133">Transmembrane helix</keyword>
<sequence>MLDLGGLGPWLIGAAAVVTAVGVLARPVWRTAGFLVSLLRKAGRFLDDWAGEPERPGVEARPGVMERLRTLEQSVAEVRREVRHNDGCGRRRVPGAQPRR</sequence>
<keyword evidence="1" id="KW-0472">Membrane</keyword>
<accession>A0ABV8FNE3</accession>
<keyword evidence="3" id="KW-1185">Reference proteome</keyword>
<evidence type="ECO:0000313" key="3">
    <source>
        <dbReference type="Proteomes" id="UP001595847"/>
    </source>
</evidence>
<evidence type="ECO:0000313" key="2">
    <source>
        <dbReference type="EMBL" id="MFC3996431.1"/>
    </source>
</evidence>
<feature type="transmembrane region" description="Helical" evidence="1">
    <location>
        <begin position="6"/>
        <end position="25"/>
    </location>
</feature>
<dbReference type="Proteomes" id="UP001595847">
    <property type="component" value="Unassembled WGS sequence"/>
</dbReference>
<comment type="caution">
    <text evidence="2">The sequence shown here is derived from an EMBL/GenBank/DDBJ whole genome shotgun (WGS) entry which is preliminary data.</text>
</comment>
<gene>
    <name evidence="2" type="ORF">ACFOVU_10920</name>
</gene>
<name>A0ABV8FNE3_9ACTN</name>
<proteinExistence type="predicted"/>
<protein>
    <submittedName>
        <fullName evidence="2">Uncharacterized protein</fullName>
    </submittedName>
</protein>
<keyword evidence="1" id="KW-0812">Transmembrane</keyword>
<organism evidence="2 3">
    <name type="scientific">Nocardiopsis sediminis</name>
    <dbReference type="NCBI Taxonomy" id="1778267"/>
    <lineage>
        <taxon>Bacteria</taxon>
        <taxon>Bacillati</taxon>
        <taxon>Actinomycetota</taxon>
        <taxon>Actinomycetes</taxon>
        <taxon>Streptosporangiales</taxon>
        <taxon>Nocardiopsidaceae</taxon>
        <taxon>Nocardiopsis</taxon>
    </lineage>
</organism>
<reference evidence="3" key="1">
    <citation type="journal article" date="2019" name="Int. J. Syst. Evol. Microbiol.">
        <title>The Global Catalogue of Microorganisms (GCM) 10K type strain sequencing project: providing services to taxonomists for standard genome sequencing and annotation.</title>
        <authorList>
            <consortium name="The Broad Institute Genomics Platform"/>
            <consortium name="The Broad Institute Genome Sequencing Center for Infectious Disease"/>
            <person name="Wu L."/>
            <person name="Ma J."/>
        </authorList>
    </citation>
    <scope>NUCLEOTIDE SEQUENCE [LARGE SCALE GENOMIC DNA]</scope>
    <source>
        <strain evidence="3">TBRC 1826</strain>
    </source>
</reference>
<dbReference type="RefSeq" id="WP_378532462.1">
    <property type="nucleotide sequence ID" value="NZ_JBHSBH010000007.1"/>
</dbReference>
<evidence type="ECO:0000256" key="1">
    <source>
        <dbReference type="SAM" id="Phobius"/>
    </source>
</evidence>
<dbReference type="EMBL" id="JBHSBH010000007">
    <property type="protein sequence ID" value="MFC3996431.1"/>
    <property type="molecule type" value="Genomic_DNA"/>
</dbReference>